<reference evidence="6" key="1">
    <citation type="submission" date="2022-03" db="EMBL/GenBank/DDBJ databases">
        <authorList>
            <person name="Martin C."/>
        </authorList>
    </citation>
    <scope>NUCLEOTIDE SEQUENCE</scope>
</reference>
<name>A0A8S4NZ85_OWEFU</name>
<organism evidence="6 7">
    <name type="scientific">Owenia fusiformis</name>
    <name type="common">Polychaete worm</name>
    <dbReference type="NCBI Taxonomy" id="6347"/>
    <lineage>
        <taxon>Eukaryota</taxon>
        <taxon>Metazoa</taxon>
        <taxon>Spiralia</taxon>
        <taxon>Lophotrochozoa</taxon>
        <taxon>Annelida</taxon>
        <taxon>Polychaeta</taxon>
        <taxon>Sedentaria</taxon>
        <taxon>Canalipalpata</taxon>
        <taxon>Sabellida</taxon>
        <taxon>Oweniida</taxon>
        <taxon>Oweniidae</taxon>
        <taxon>Owenia</taxon>
    </lineage>
</organism>
<dbReference type="EMBL" id="CAIIXF020000006">
    <property type="protein sequence ID" value="CAH1786491.1"/>
    <property type="molecule type" value="Genomic_DNA"/>
</dbReference>
<dbReference type="SUPFAM" id="SSF50494">
    <property type="entry name" value="Trypsin-like serine proteases"/>
    <property type="match status" value="1"/>
</dbReference>
<proteinExistence type="predicted"/>
<keyword evidence="1" id="KW-0645">Protease</keyword>
<evidence type="ECO:0000256" key="2">
    <source>
        <dbReference type="ARBA" id="ARBA00022801"/>
    </source>
</evidence>
<dbReference type="GO" id="GO:0004252">
    <property type="term" value="F:serine-type endopeptidase activity"/>
    <property type="evidence" value="ECO:0007669"/>
    <property type="project" value="InterPro"/>
</dbReference>
<dbReference type="Gene3D" id="2.40.10.10">
    <property type="entry name" value="Trypsin-like serine proteases"/>
    <property type="match status" value="2"/>
</dbReference>
<dbReference type="InterPro" id="IPR001254">
    <property type="entry name" value="Trypsin_dom"/>
</dbReference>
<keyword evidence="4" id="KW-1015">Disulfide bond</keyword>
<evidence type="ECO:0000256" key="1">
    <source>
        <dbReference type="ARBA" id="ARBA00022670"/>
    </source>
</evidence>
<dbReference type="PANTHER" id="PTHR24252">
    <property type="entry name" value="ACROSIN-RELATED"/>
    <property type="match status" value="1"/>
</dbReference>
<feature type="domain" description="Peptidase S1" evidence="5">
    <location>
        <begin position="73"/>
        <end position="315"/>
    </location>
</feature>
<dbReference type="FunFam" id="2.40.10.10:FF:000036">
    <property type="entry name" value="Trypsin beta"/>
    <property type="match status" value="1"/>
</dbReference>
<dbReference type="PRINTS" id="PR00722">
    <property type="entry name" value="CHYMOTRYPSIN"/>
</dbReference>
<dbReference type="PROSITE" id="PS50240">
    <property type="entry name" value="TRYPSIN_DOM"/>
    <property type="match status" value="1"/>
</dbReference>
<evidence type="ECO:0000259" key="5">
    <source>
        <dbReference type="PROSITE" id="PS50240"/>
    </source>
</evidence>
<dbReference type="CDD" id="cd00190">
    <property type="entry name" value="Tryp_SPc"/>
    <property type="match status" value="1"/>
</dbReference>
<dbReference type="OrthoDB" id="6144427at2759"/>
<accession>A0A8S4NZ85</accession>
<comment type="caution">
    <text evidence="6">The sequence shown here is derived from an EMBL/GenBank/DDBJ whole genome shotgun (WGS) entry which is preliminary data.</text>
</comment>
<dbReference type="InterPro" id="IPR001314">
    <property type="entry name" value="Peptidase_S1A"/>
</dbReference>
<evidence type="ECO:0000313" key="6">
    <source>
        <dbReference type="EMBL" id="CAH1786491.1"/>
    </source>
</evidence>
<evidence type="ECO:0000313" key="7">
    <source>
        <dbReference type="Proteomes" id="UP000749559"/>
    </source>
</evidence>
<dbReference type="InterPro" id="IPR043504">
    <property type="entry name" value="Peptidase_S1_PA_chymotrypsin"/>
</dbReference>
<keyword evidence="2" id="KW-0378">Hydrolase</keyword>
<dbReference type="InterPro" id="IPR009003">
    <property type="entry name" value="Peptidase_S1_PA"/>
</dbReference>
<dbReference type="GO" id="GO:0006508">
    <property type="term" value="P:proteolysis"/>
    <property type="evidence" value="ECO:0007669"/>
    <property type="project" value="UniProtKB-KW"/>
</dbReference>
<dbReference type="PANTHER" id="PTHR24252:SF7">
    <property type="entry name" value="HYALIN"/>
    <property type="match status" value="1"/>
</dbReference>
<keyword evidence="3" id="KW-0720">Serine protease</keyword>
<evidence type="ECO:0000256" key="3">
    <source>
        <dbReference type="ARBA" id="ARBA00022825"/>
    </source>
</evidence>
<dbReference type="Pfam" id="PF00089">
    <property type="entry name" value="Trypsin"/>
    <property type="match status" value="1"/>
</dbReference>
<dbReference type="Proteomes" id="UP000749559">
    <property type="component" value="Unassembled WGS sequence"/>
</dbReference>
<protein>
    <recommendedName>
        <fullName evidence="5">Peptidase S1 domain-containing protein</fullName>
    </recommendedName>
</protein>
<evidence type="ECO:0000256" key="4">
    <source>
        <dbReference type="ARBA" id="ARBA00023157"/>
    </source>
</evidence>
<keyword evidence="7" id="KW-1185">Reference proteome</keyword>
<sequence length="326" mass="35701">MGILFIALMTIINLDPNWFISVCSFRFMKMIFLLLVSVLTLVRAIPRSDCGNYTTKIPFSGTRSQIPRAGSQILGGVDASLGHWPWMASVQRRAPSGDWEPHCGGSLIRDNWVLTAANCVPDGVTYRVVLGALDLAAPDGQEQAIATQQIIRHENFDPASENRANDVALIQLARNATIVRYRVDNICVPPAGLNYEDQVSCFVTGWGLTSNFTRPTILQEAHVDVISLAECDEEIDITGPDLLDTQICTMDQLSDTRGACSGDEGGPLQCRIDGQWDVVGIASWHGAEGPDCDPLSPTIYTRTQSFRQWIHDRVGEPAADNGDNVE</sequence>
<dbReference type="FunFam" id="2.40.10.10:FF:000004">
    <property type="entry name" value="Tryptase gamma 1"/>
    <property type="match status" value="1"/>
</dbReference>
<dbReference type="AlphaFoldDB" id="A0A8S4NZ85"/>
<dbReference type="SMART" id="SM00020">
    <property type="entry name" value="Tryp_SPc"/>
    <property type="match status" value="1"/>
</dbReference>
<gene>
    <name evidence="6" type="ORF">OFUS_LOCUS12381</name>
</gene>